<dbReference type="RefSeq" id="WP_041946974.1">
    <property type="nucleotide sequence ID" value="NZ_CP020534.1"/>
</dbReference>
<comment type="caution">
    <text evidence="1">The sequence shown here is derived from an EMBL/GenBank/DDBJ whole genome shotgun (WGS) entry which is preliminary data.</text>
</comment>
<dbReference type="KEGG" id="vau:VANGNB10_cI1595c"/>
<name>A0A1Y0NYH0_VIBAN</name>
<evidence type="ECO:0000313" key="2">
    <source>
        <dbReference type="Proteomes" id="UP000722957"/>
    </source>
</evidence>
<dbReference type="Pfam" id="PF05939">
    <property type="entry name" value="Phage_min_tail"/>
    <property type="match status" value="1"/>
</dbReference>
<dbReference type="AlphaFoldDB" id="A0A1Y0NYH0"/>
<reference evidence="1 2" key="1">
    <citation type="journal article" date="2021" name="PeerJ">
        <title>Analysis of 44 Vibrio anguillarum genomes reveals high genetic diversity.</title>
        <authorList>
            <person name="Hansen M.J."/>
            <person name="Dalsgaard I."/>
        </authorList>
    </citation>
    <scope>NUCLEOTIDE SEQUENCE [LARGE SCALE GENOMIC DNA]</scope>
    <source>
        <strain evidence="1 2">17-16730-2A</strain>
    </source>
</reference>
<dbReference type="Proteomes" id="UP000722957">
    <property type="component" value="Unassembled WGS sequence"/>
</dbReference>
<evidence type="ECO:0000313" key="1">
    <source>
        <dbReference type="EMBL" id="MBF4272946.1"/>
    </source>
</evidence>
<dbReference type="EMBL" id="RDOM01000033">
    <property type="protein sequence ID" value="MBF4272946.1"/>
    <property type="molecule type" value="Genomic_DNA"/>
</dbReference>
<sequence>MAIREFTYCADKEATGTASFRVRSASFGDGYTQKAGDGINGKRQTWPLSFTKKKTEAEAIKQFFDDHKGYQSFAWKPPLEPLGLYQVEEYTLLPLGAGMYRISATFTESFHP</sequence>
<dbReference type="InterPro" id="IPR010265">
    <property type="entry name" value="Phage_lambda_TipM"/>
</dbReference>
<accession>A0A1Y0NYH0</accession>
<organism evidence="1 2">
    <name type="scientific">Vibrio anguillarum</name>
    <name type="common">Listonella anguillarum</name>
    <dbReference type="NCBI Taxonomy" id="55601"/>
    <lineage>
        <taxon>Bacteria</taxon>
        <taxon>Pseudomonadati</taxon>
        <taxon>Pseudomonadota</taxon>
        <taxon>Gammaproteobacteria</taxon>
        <taxon>Vibrionales</taxon>
        <taxon>Vibrionaceae</taxon>
        <taxon>Vibrio</taxon>
    </lineage>
</organism>
<proteinExistence type="predicted"/>
<gene>
    <name evidence="1" type="ORF">EAY07_13045</name>
</gene>
<protein>
    <submittedName>
        <fullName evidence="1">Phage tail protein</fullName>
    </submittedName>
</protein>